<evidence type="ECO:0000256" key="5">
    <source>
        <dbReference type="RuleBase" id="RU369025"/>
    </source>
</evidence>
<dbReference type="SMART" id="SM00100">
    <property type="entry name" value="cNMP"/>
    <property type="match status" value="1"/>
</dbReference>
<dbReference type="InterPro" id="IPR045275">
    <property type="entry name" value="MscS_archaea/bacteria_type"/>
</dbReference>
<keyword evidence="5" id="KW-0406">Ion transport</keyword>
<keyword evidence="5" id="KW-0407">Ion channel</keyword>
<keyword evidence="3 5" id="KW-1133">Transmembrane helix</keyword>
<dbReference type="SUPFAM" id="SSF51206">
    <property type="entry name" value="cAMP-binding domain-like"/>
    <property type="match status" value="1"/>
</dbReference>
<accession>A0A679GEF6</accession>
<dbReference type="Gene3D" id="1.10.287.1260">
    <property type="match status" value="1"/>
</dbReference>
<dbReference type="SUPFAM" id="SSF50182">
    <property type="entry name" value="Sm-like ribonucleoproteins"/>
    <property type="match status" value="1"/>
</dbReference>
<dbReference type="EMBL" id="AP022642">
    <property type="protein sequence ID" value="BCA29376.1"/>
    <property type="molecule type" value="Genomic_DNA"/>
</dbReference>
<dbReference type="Gene3D" id="2.30.30.60">
    <property type="match status" value="1"/>
</dbReference>
<dbReference type="Pfam" id="PF00027">
    <property type="entry name" value="cNMP_binding"/>
    <property type="match status" value="1"/>
</dbReference>
<sequence>MGEPTGNVKRWPLAVTPGALAILAHRRHRPETSMPSLIASHPLIAGLALLLLDILAWRLLPASPRPWRVAARLGLFLLYSWVLISAGLSPLLPPPGADSAEGLAGTALEILWWLYGARTLTVVLGLVLIGRSGHTGRLLQDVLGALIFLLALVAAAAYVLQLPVKGLLATSGAMAIVVGLALQSTLADVFSGIILNTTRPYQLDDSIAIDGLEGKVIEIDWRATHLLTSQGSTAVIPNSLAAKAKIINNSRPREIHGVAIALEVPASIRPRRVLDALERTLRGCRDLLATPAPKVAMKSAGVEVNQYEISGFIGADASKVDVRNLLFDLAHRNLEAAGLQRVGEAAEHPRSRERLLLDEVKVFRALGDEEKERLARLMTVSDHPAGQVLLERGDVAGQLLVIGSGVVSAALPDGDGWLEAGRMGPGEVMGEEGINGDAPSSARFTALTSCRLYRIDAAEIRDCLAQHSEVRTALDKLQAFRTQASQSLLTEKPTAIRKGGFLSWLHRR</sequence>
<organism evidence="7 8">
    <name type="scientific">Metapseudomonas otitidis</name>
    <dbReference type="NCBI Taxonomy" id="319939"/>
    <lineage>
        <taxon>Bacteria</taxon>
        <taxon>Pseudomonadati</taxon>
        <taxon>Pseudomonadota</taxon>
        <taxon>Gammaproteobacteria</taxon>
        <taxon>Pseudomonadales</taxon>
        <taxon>Pseudomonadaceae</taxon>
        <taxon>Metapseudomonas</taxon>
    </lineage>
</organism>
<name>A0A679GEF6_9GAMM</name>
<feature type="transmembrane region" description="Helical" evidence="5">
    <location>
        <begin position="69"/>
        <end position="92"/>
    </location>
</feature>
<dbReference type="PROSITE" id="PS50042">
    <property type="entry name" value="CNMP_BINDING_3"/>
    <property type="match status" value="1"/>
</dbReference>
<dbReference type="PIRSF" id="PIRSF026673">
    <property type="entry name" value="UCP026673_ion_chan"/>
    <property type="match status" value="1"/>
</dbReference>
<evidence type="ECO:0000256" key="2">
    <source>
        <dbReference type="ARBA" id="ARBA00022692"/>
    </source>
</evidence>
<comment type="similarity">
    <text evidence="5">Belongs to the MscS (TC 1.A.23) family.</text>
</comment>
<dbReference type="InterPro" id="IPR006685">
    <property type="entry name" value="MscS_channel_2nd"/>
</dbReference>
<dbReference type="Proteomes" id="UP000501237">
    <property type="component" value="Chromosome"/>
</dbReference>
<dbReference type="KEGG" id="poj:PtoMrB4_33530"/>
<dbReference type="PANTHER" id="PTHR30221">
    <property type="entry name" value="SMALL-CONDUCTANCE MECHANOSENSITIVE CHANNEL"/>
    <property type="match status" value="1"/>
</dbReference>
<dbReference type="InterPro" id="IPR016846">
    <property type="entry name" value="cNMP-bd_ion_channel"/>
</dbReference>
<evidence type="ECO:0000313" key="8">
    <source>
        <dbReference type="Proteomes" id="UP000501237"/>
    </source>
</evidence>
<feature type="transmembrane region" description="Helical" evidence="5">
    <location>
        <begin position="112"/>
        <end position="130"/>
    </location>
</feature>
<evidence type="ECO:0000256" key="4">
    <source>
        <dbReference type="ARBA" id="ARBA00023136"/>
    </source>
</evidence>
<dbReference type="InterPro" id="IPR000595">
    <property type="entry name" value="cNMP-bd_dom"/>
</dbReference>
<feature type="transmembrane region" description="Helical" evidence="5">
    <location>
        <begin position="37"/>
        <end position="57"/>
    </location>
</feature>
<dbReference type="Gene3D" id="2.60.120.10">
    <property type="entry name" value="Jelly Rolls"/>
    <property type="match status" value="1"/>
</dbReference>
<keyword evidence="5" id="KW-0997">Cell inner membrane</keyword>
<dbReference type="GO" id="GO:0005886">
    <property type="term" value="C:plasma membrane"/>
    <property type="evidence" value="ECO:0007669"/>
    <property type="project" value="UniProtKB-SubCell"/>
</dbReference>
<dbReference type="CDD" id="cd00038">
    <property type="entry name" value="CAP_ED"/>
    <property type="match status" value="1"/>
</dbReference>
<reference evidence="7 8" key="1">
    <citation type="journal article" date="2020" name="Microbiol. Resour. Announc.">
        <title>Complete genome sequence of Pseudomonas otitidis strain MrB4, isolated from Lake Biwa in Japan.</title>
        <authorList>
            <person name="Miyazaki K."/>
            <person name="Hase E."/>
            <person name="Maruya T."/>
        </authorList>
    </citation>
    <scope>NUCLEOTIDE SEQUENCE [LARGE SCALE GENOMIC DNA]</scope>
    <source>
        <strain evidence="7 8">MrB4</strain>
    </source>
</reference>
<comment type="function">
    <text evidence="5">Mechanosensitive channel that participates in the regulation of osmotic pressure changes within the cell, opening in response to stretch forces in the membrane lipid bilayer, without the need for other proteins. Contributes to normal resistance to hypoosmotic shock. Forms an ion channel of 1.0 nanosiemens conductance with a slight preference for anions.</text>
</comment>
<dbReference type="GO" id="GO:0008381">
    <property type="term" value="F:mechanosensitive monoatomic ion channel activity"/>
    <property type="evidence" value="ECO:0007669"/>
    <property type="project" value="InterPro"/>
</dbReference>
<dbReference type="PANTHER" id="PTHR30221:SF1">
    <property type="entry name" value="SMALL-CONDUCTANCE MECHANOSENSITIVE CHANNEL"/>
    <property type="match status" value="1"/>
</dbReference>
<dbReference type="Pfam" id="PF00924">
    <property type="entry name" value="MS_channel_2nd"/>
    <property type="match status" value="1"/>
</dbReference>
<dbReference type="InterPro" id="IPR014710">
    <property type="entry name" value="RmlC-like_jellyroll"/>
</dbReference>
<dbReference type="InterPro" id="IPR018490">
    <property type="entry name" value="cNMP-bd_dom_sf"/>
</dbReference>
<evidence type="ECO:0000256" key="1">
    <source>
        <dbReference type="ARBA" id="ARBA00004370"/>
    </source>
</evidence>
<evidence type="ECO:0000313" key="7">
    <source>
        <dbReference type="EMBL" id="BCA29376.1"/>
    </source>
</evidence>
<comment type="subunit">
    <text evidence="5">Homoheptamer.</text>
</comment>
<dbReference type="AlphaFoldDB" id="A0A679GEF6"/>
<comment type="subcellular location">
    <subcellularLocation>
        <location evidence="5">Cell inner membrane</location>
        <topology evidence="5">Multi-pass membrane protein</topology>
    </subcellularLocation>
    <subcellularLocation>
        <location evidence="1">Membrane</location>
    </subcellularLocation>
</comment>
<feature type="domain" description="Cyclic nucleotide-binding" evidence="6">
    <location>
        <begin position="362"/>
        <end position="471"/>
    </location>
</feature>
<proteinExistence type="inferred from homology"/>
<protein>
    <recommendedName>
        <fullName evidence="5">Small-conductance mechanosensitive channel</fullName>
    </recommendedName>
</protein>
<evidence type="ECO:0000259" key="6">
    <source>
        <dbReference type="PROSITE" id="PS50042"/>
    </source>
</evidence>
<keyword evidence="4 5" id="KW-0472">Membrane</keyword>
<gene>
    <name evidence="7" type="ORF">PtoMrB4_33530</name>
</gene>
<keyword evidence="2 5" id="KW-0812">Transmembrane</keyword>
<dbReference type="InterPro" id="IPR023408">
    <property type="entry name" value="MscS_beta-dom_sf"/>
</dbReference>
<keyword evidence="5" id="KW-0813">Transport</keyword>
<evidence type="ECO:0000256" key="3">
    <source>
        <dbReference type="ARBA" id="ARBA00022989"/>
    </source>
</evidence>
<dbReference type="InterPro" id="IPR010920">
    <property type="entry name" value="LSM_dom_sf"/>
</dbReference>
<feature type="transmembrane region" description="Helical" evidence="5">
    <location>
        <begin position="142"/>
        <end position="160"/>
    </location>
</feature>
<keyword evidence="5" id="KW-1003">Cell membrane</keyword>